<keyword evidence="2" id="KW-1185">Reference proteome</keyword>
<dbReference type="EMBL" id="QOVW01000069">
    <property type="protein sequence ID" value="RDB36010.1"/>
    <property type="molecule type" value="Genomic_DNA"/>
</dbReference>
<proteinExistence type="predicted"/>
<comment type="caution">
    <text evidence="1">The sequence shown here is derived from an EMBL/GenBank/DDBJ whole genome shotgun (WGS) entry which is preliminary data.</text>
</comment>
<dbReference type="Gene3D" id="2.80.10.50">
    <property type="match status" value="1"/>
</dbReference>
<dbReference type="Proteomes" id="UP000253934">
    <property type="component" value="Unassembled WGS sequence"/>
</dbReference>
<sequence length="899" mass="106393">MLKIKKLLYVFSTAYVPIANGISIYDKQIMDNNSNTHYRSNDQGSISNERWDNFLKINKSYEEHKKNLENILNNFENHVDLLYFKAVRDLIIKYHTSLIVLEKYDPNSFNKMFPNQTSEEIYNRSMQDIEPLFLQIINKSFYQYLKYFFANNSEFLKEIEFNFWVKAYWPTLNTQHFSGFESAHYLKNSSKKILEYSIFNDFLLKSNVEDFDFMQNEVTFGEFWNSASLTPWVTNSKNPVYYKFIYNKNIDLIKKYLLPDLSIYEKEIENFSVKIGRSNLVLNIINFKTKIFETFLNLNLRLNLTNKKYKSDNFDNKRKFDVSNYLLNTYKIFDKNKCLSKVKSRHAKYENCAVLDNSQEWLIYPINKNFTEFKIYSVKENVKCLEDKLGNTLLISKCINNNRSQIWKYSKDSKNRKIIRNLESNKILGSTNHVTTKITREMLLLASVLSNYKLYSESDWEDGIVISKDIPYILYLAMYLNKYEIPNSSIEFLKLVNSKSWSRYISPSVLVLINKLINNPKFFVENVLLLNLFNEISNKKMLISKMEDYTRPGDFYFFDNNNTKEKDIFISRFYGNLKINMLEIPKNKSSNENFIYFASCPEYFSDDLVLSYIKFIYSLKYQDLLSKILFVNNEYESSVFKNFIINEDYLLNSSFLMLNKMNGYDENYNEINSILKLPNIYNSSNIIIDPIYENLPYQRIENSMYRFFQLVEDNDGFLLNHNDFRVPTYREVWNRWLQQEWNPPQEFEQIQQQIQTEIEGSSQELFDRLFDDFQNYWIEQLLNRYERQEQGIQVSGNPSEVSSGYDDAYPVSIRSDDSGMSSNASQEFMPVDEVEHNAQILEDMEIVEEANNIETLFEVANVNLVSLESGIQALNELIIAENSVSTVTLSTVIPIVIVP</sequence>
<dbReference type="PROSITE" id="PS50231">
    <property type="entry name" value="RICIN_B_LECTIN"/>
    <property type="match status" value="1"/>
</dbReference>
<gene>
    <name evidence="1" type="ORF">DCC88_07320</name>
</gene>
<dbReference type="SUPFAM" id="SSF50370">
    <property type="entry name" value="Ricin B-like lectins"/>
    <property type="match status" value="1"/>
</dbReference>
<protein>
    <submittedName>
        <fullName evidence="1">Uncharacterized protein</fullName>
    </submittedName>
</protein>
<evidence type="ECO:0000313" key="1">
    <source>
        <dbReference type="EMBL" id="RDB36010.1"/>
    </source>
</evidence>
<name>A0A369KRK0_9BACT</name>
<dbReference type="InterPro" id="IPR035992">
    <property type="entry name" value="Ricin_B-like_lectins"/>
</dbReference>
<reference evidence="1" key="1">
    <citation type="submission" date="2018-04" db="EMBL/GenBank/DDBJ databases">
        <title>Draft genome sequence of the Candidatus Spirobacillus cienkowskii, a pathogen of freshwater Daphnia species, reconstructed from hemolymph metagenomic reads.</title>
        <authorList>
            <person name="Bresciani L."/>
            <person name="Lemos L.N."/>
            <person name="Wale N."/>
            <person name="Lin J.Y."/>
            <person name="Fernandes G.R."/>
            <person name="Duffy M.A."/>
            <person name="Rodrigues J.M."/>
        </authorList>
    </citation>
    <scope>NUCLEOTIDE SEQUENCE [LARGE SCALE GENOMIC DNA]</scope>
    <source>
        <strain evidence="1">Binning01</strain>
    </source>
</reference>
<dbReference type="AlphaFoldDB" id="A0A369KRK0"/>
<accession>A0A369KRK0</accession>
<organism evidence="1 2">
    <name type="scientific">Spirobacillus cienkowskii</name>
    <dbReference type="NCBI Taxonomy" id="495820"/>
    <lineage>
        <taxon>Bacteria</taxon>
        <taxon>Pseudomonadati</taxon>
        <taxon>Bdellovibrionota</taxon>
        <taxon>Oligoflexia</taxon>
        <taxon>Silvanigrellales</taxon>
        <taxon>Spirobacillus</taxon>
    </lineage>
</organism>
<evidence type="ECO:0000313" key="2">
    <source>
        <dbReference type="Proteomes" id="UP000253934"/>
    </source>
</evidence>